<dbReference type="Pfam" id="PF07549">
    <property type="entry name" value="Sec_GG"/>
    <property type="match status" value="1"/>
</dbReference>
<dbReference type="InterPro" id="IPR022645">
    <property type="entry name" value="SecD/SecF_bac"/>
</dbReference>
<dbReference type="SUPFAM" id="SSF82866">
    <property type="entry name" value="Multidrug efflux transporter AcrB transmembrane domain"/>
    <property type="match status" value="1"/>
</dbReference>
<dbReference type="InterPro" id="IPR055344">
    <property type="entry name" value="SecD_SecF_C_bact"/>
</dbReference>
<keyword evidence="4 9" id="KW-0812">Transmembrane</keyword>
<dbReference type="InterPro" id="IPR048634">
    <property type="entry name" value="SecD_SecF_C"/>
</dbReference>
<dbReference type="Gene3D" id="1.20.1640.10">
    <property type="entry name" value="Multidrug efflux transporter AcrB transmembrane domain"/>
    <property type="match status" value="1"/>
</dbReference>
<feature type="transmembrane region" description="Helical" evidence="9">
    <location>
        <begin position="272"/>
        <end position="294"/>
    </location>
</feature>
<dbReference type="GO" id="GO:0015450">
    <property type="term" value="F:protein-transporting ATPase activity"/>
    <property type="evidence" value="ECO:0007669"/>
    <property type="project" value="InterPro"/>
</dbReference>
<dbReference type="GO" id="GO:0006605">
    <property type="term" value="P:protein targeting"/>
    <property type="evidence" value="ECO:0007669"/>
    <property type="project" value="UniProtKB-UniRule"/>
</dbReference>
<dbReference type="InterPro" id="IPR022813">
    <property type="entry name" value="SecD/SecF_arch_bac"/>
</dbReference>
<evidence type="ECO:0000256" key="6">
    <source>
        <dbReference type="ARBA" id="ARBA00022989"/>
    </source>
</evidence>
<feature type="transmembrane region" description="Helical" evidence="9">
    <location>
        <begin position="12"/>
        <end position="36"/>
    </location>
</feature>
<dbReference type="Proteomes" id="UP000295765">
    <property type="component" value="Unassembled WGS sequence"/>
</dbReference>
<dbReference type="EMBL" id="SLWY01000005">
    <property type="protein sequence ID" value="TCO82397.1"/>
    <property type="molecule type" value="Genomic_DNA"/>
</dbReference>
<dbReference type="PRINTS" id="PR01755">
    <property type="entry name" value="SECFTRNLCASE"/>
</dbReference>
<dbReference type="OrthoDB" id="9774769at2"/>
<keyword evidence="8 9" id="KW-0472">Membrane</keyword>
<evidence type="ECO:0000313" key="11">
    <source>
        <dbReference type="EMBL" id="TCO82397.1"/>
    </source>
</evidence>
<dbReference type="InterPro" id="IPR005665">
    <property type="entry name" value="SecF_bac"/>
</dbReference>
<reference evidence="11 12" key="1">
    <citation type="submission" date="2019-03" db="EMBL/GenBank/DDBJ databases">
        <title>Genomic Encyclopedia of Type Strains, Phase IV (KMG-IV): sequencing the most valuable type-strain genomes for metagenomic binning, comparative biology and taxonomic classification.</title>
        <authorList>
            <person name="Goeker M."/>
        </authorList>
    </citation>
    <scope>NUCLEOTIDE SEQUENCE [LARGE SCALE GENOMIC DNA]</scope>
    <source>
        <strain evidence="11 12">DSM 25287</strain>
    </source>
</reference>
<sequence>MRLLPKKTNIDFLRYGKLCVGLSIALLLGCIVALVLRGLNFGLDFTGGTLIEARYSHAVEIPQVREALREAGFGDAQTQYFGSAAEVLIRVPPREGVNTAEISTRVLEALRSGTGNADAEIRKIEFVGPQVGNELVQDGALAALIATLGILVYVAFRFEWRLAVGAIAATVHDVVFCIGVFALWRIEFDLTTLAAVLAVIGYSVNDTVVVFDRIRENFRNRAFSKATTKEVINASINETLARTIMTSMTTLLAVIVLLGWGGPAIHTFSLTMVIGVVVGTYSSIYIASATPYFLGLKREDLLPRAKEDLDHIP</sequence>
<comment type="caution">
    <text evidence="11">The sequence shown here is derived from an EMBL/GenBank/DDBJ whole genome shotgun (WGS) entry which is preliminary data.</text>
</comment>
<dbReference type="GO" id="GO:0005886">
    <property type="term" value="C:plasma membrane"/>
    <property type="evidence" value="ECO:0007669"/>
    <property type="project" value="UniProtKB-SubCell"/>
</dbReference>
<dbReference type="Pfam" id="PF02355">
    <property type="entry name" value="SecD_SecF_C"/>
    <property type="match status" value="1"/>
</dbReference>
<keyword evidence="2 9" id="KW-0813">Transport</keyword>
<dbReference type="RefSeq" id="WP_132539793.1">
    <property type="nucleotide sequence ID" value="NZ_SLWY01000005.1"/>
</dbReference>
<comment type="caution">
    <text evidence="9">Lacks conserved residue(s) required for the propagation of feature annotation.</text>
</comment>
<dbReference type="GO" id="GO:0065002">
    <property type="term" value="P:intracellular protein transmembrane transport"/>
    <property type="evidence" value="ECO:0007669"/>
    <property type="project" value="UniProtKB-UniRule"/>
</dbReference>
<dbReference type="PANTHER" id="PTHR30081">
    <property type="entry name" value="PROTEIN-EXPORT MEMBRANE PROTEIN SEC"/>
    <property type="match status" value="1"/>
</dbReference>
<dbReference type="InterPro" id="IPR022646">
    <property type="entry name" value="SecD/SecF_CS"/>
</dbReference>
<evidence type="ECO:0000256" key="7">
    <source>
        <dbReference type="ARBA" id="ARBA00023010"/>
    </source>
</evidence>
<dbReference type="PROSITE" id="PS51257">
    <property type="entry name" value="PROKAR_LIPOPROTEIN"/>
    <property type="match status" value="1"/>
</dbReference>
<evidence type="ECO:0000256" key="9">
    <source>
        <dbReference type="HAMAP-Rule" id="MF_01464"/>
    </source>
</evidence>
<comment type="function">
    <text evidence="9">Part of the Sec protein translocase complex. Interacts with the SecYEG preprotein conducting channel. SecDF uses the proton motive force (PMF) to complete protein translocation after the ATP-dependent function of SecA.</text>
</comment>
<evidence type="ECO:0000256" key="3">
    <source>
        <dbReference type="ARBA" id="ARBA00022475"/>
    </source>
</evidence>
<protein>
    <recommendedName>
        <fullName evidence="9">Protein-export membrane protein SecF</fullName>
    </recommendedName>
</protein>
<comment type="subcellular location">
    <subcellularLocation>
        <location evidence="1 9">Cell membrane</location>
        <topology evidence="1 9">Multi-pass membrane protein</topology>
    </subcellularLocation>
</comment>
<evidence type="ECO:0000313" key="12">
    <source>
        <dbReference type="Proteomes" id="UP000295765"/>
    </source>
</evidence>
<comment type="subunit">
    <text evidence="9">Forms a complex with SecD. Part of the essential Sec protein translocation apparatus which comprises SecA, SecYEG and auxiliary proteins SecDF-YajC and YidC.</text>
</comment>
<dbReference type="NCBIfam" id="TIGR00966">
    <property type="entry name" value="transloc_SecF"/>
    <property type="match status" value="1"/>
</dbReference>
<feature type="transmembrane region" description="Helical" evidence="9">
    <location>
        <begin position="139"/>
        <end position="156"/>
    </location>
</feature>
<evidence type="ECO:0000256" key="2">
    <source>
        <dbReference type="ARBA" id="ARBA00022448"/>
    </source>
</evidence>
<dbReference type="AlphaFoldDB" id="A0A4R2LAF4"/>
<evidence type="ECO:0000256" key="1">
    <source>
        <dbReference type="ARBA" id="ARBA00004651"/>
    </source>
</evidence>
<keyword evidence="5 9" id="KW-0653">Protein transport</keyword>
<feature type="transmembrane region" description="Helical" evidence="9">
    <location>
        <begin position="163"/>
        <end position="184"/>
    </location>
</feature>
<dbReference type="HAMAP" id="MF_01464_B">
    <property type="entry name" value="SecF_B"/>
    <property type="match status" value="1"/>
</dbReference>
<evidence type="ECO:0000256" key="8">
    <source>
        <dbReference type="ARBA" id="ARBA00023136"/>
    </source>
</evidence>
<keyword evidence="12" id="KW-1185">Reference proteome</keyword>
<name>A0A4R2LAF4_9GAMM</name>
<dbReference type="NCBIfam" id="TIGR00916">
    <property type="entry name" value="2A0604s01"/>
    <property type="match status" value="1"/>
</dbReference>
<feature type="transmembrane region" description="Helical" evidence="9">
    <location>
        <begin position="190"/>
        <end position="211"/>
    </location>
</feature>
<dbReference type="GO" id="GO:0043952">
    <property type="term" value="P:protein transport by the Sec complex"/>
    <property type="evidence" value="ECO:0007669"/>
    <property type="project" value="UniProtKB-UniRule"/>
</dbReference>
<comment type="similarity">
    <text evidence="9">Belongs to the SecD/SecF family. SecF subfamily.</text>
</comment>
<organism evidence="11 12">
    <name type="scientific">Plasticicumulans lactativorans</name>
    <dbReference type="NCBI Taxonomy" id="1133106"/>
    <lineage>
        <taxon>Bacteria</taxon>
        <taxon>Pseudomonadati</taxon>
        <taxon>Pseudomonadota</taxon>
        <taxon>Gammaproteobacteria</taxon>
        <taxon>Candidatus Competibacteraceae</taxon>
        <taxon>Plasticicumulans</taxon>
    </lineage>
</organism>
<keyword evidence="7 9" id="KW-0811">Translocation</keyword>
<accession>A0A4R2LAF4</accession>
<dbReference type="PANTHER" id="PTHR30081:SF8">
    <property type="entry name" value="PROTEIN TRANSLOCASE SUBUNIT SECF"/>
    <property type="match status" value="1"/>
</dbReference>
<keyword evidence="6 9" id="KW-1133">Transmembrane helix</keyword>
<gene>
    <name evidence="9" type="primary">secF</name>
    <name evidence="11" type="ORF">EV699_105188</name>
</gene>
<evidence type="ECO:0000259" key="10">
    <source>
        <dbReference type="Pfam" id="PF02355"/>
    </source>
</evidence>
<feature type="domain" description="Protein export membrane protein SecD/SecF C-terminal" evidence="10">
    <location>
        <begin position="114"/>
        <end position="290"/>
    </location>
</feature>
<keyword evidence="3 9" id="KW-1003">Cell membrane</keyword>
<evidence type="ECO:0000256" key="5">
    <source>
        <dbReference type="ARBA" id="ARBA00022927"/>
    </source>
</evidence>
<proteinExistence type="inferred from homology"/>
<evidence type="ECO:0000256" key="4">
    <source>
        <dbReference type="ARBA" id="ARBA00022692"/>
    </source>
</evidence>